<dbReference type="Gene3D" id="3.90.550.10">
    <property type="entry name" value="Spore Coat Polysaccharide Biosynthesis Protein SpsA, Chain A"/>
    <property type="match status" value="1"/>
</dbReference>
<keyword evidence="3" id="KW-1185">Reference proteome</keyword>
<dbReference type="InterPro" id="IPR029044">
    <property type="entry name" value="Nucleotide-diphossugar_trans"/>
</dbReference>
<sequence length="288" mass="33282">MNFKVSVIIPVFNVELYLEEAIRSAVTLEEVFEVILVEDGSVDKSFEICNYWAKKHSKVKLVFHKNHQNKGVALSRNLGVESATYDFISFLDADDWYLENRFSVEKAIFDSNPEADGVYGGTGFFYQVTKSFDRERLTTIDKIVKPKDLIYTLLDGKGGRFTTNAITFKKSFFLALGGFDKTLELGEDTDLWIRASVRGKLYSGLIGYPVAIRRVHDFNSSKRINHLTDRFLYEKLYKYFLHRKGISNKAFLIIFKRYIGTRSNSILSRYYNAIFEIICNPICIRKLV</sequence>
<feature type="domain" description="Glycosyltransferase 2-like" evidence="1">
    <location>
        <begin position="6"/>
        <end position="170"/>
    </location>
</feature>
<dbReference type="EMBL" id="JAANYN010000002">
    <property type="protein sequence ID" value="NHE56242.1"/>
    <property type="molecule type" value="Genomic_DNA"/>
</dbReference>
<protein>
    <submittedName>
        <fullName evidence="2">Glycosyltransferase family 2 protein</fullName>
    </submittedName>
</protein>
<dbReference type="PANTHER" id="PTHR22916:SF3">
    <property type="entry name" value="UDP-GLCNAC:BETAGAL BETA-1,3-N-ACETYLGLUCOSAMINYLTRANSFERASE-LIKE PROTEIN 1"/>
    <property type="match status" value="1"/>
</dbReference>
<gene>
    <name evidence="2" type="ORF">G9Q97_05360</name>
</gene>
<accession>A0ABX0H7Q9</accession>
<dbReference type="SUPFAM" id="SSF53448">
    <property type="entry name" value="Nucleotide-diphospho-sugar transferases"/>
    <property type="match status" value="1"/>
</dbReference>
<dbReference type="RefSeq" id="WP_166143884.1">
    <property type="nucleotide sequence ID" value="NZ_JAANYN010000002.1"/>
</dbReference>
<dbReference type="PANTHER" id="PTHR22916">
    <property type="entry name" value="GLYCOSYLTRANSFERASE"/>
    <property type="match status" value="1"/>
</dbReference>
<evidence type="ECO:0000313" key="3">
    <source>
        <dbReference type="Proteomes" id="UP000649799"/>
    </source>
</evidence>
<dbReference type="Pfam" id="PF00535">
    <property type="entry name" value="Glycos_transf_2"/>
    <property type="match status" value="1"/>
</dbReference>
<dbReference type="InterPro" id="IPR001173">
    <property type="entry name" value="Glyco_trans_2-like"/>
</dbReference>
<reference evidence="2 3" key="1">
    <citation type="submission" date="2020-03" db="EMBL/GenBank/DDBJ databases">
        <title>Cyclobacterium plantarum sp. nov., a marine bacterium isolated from a coastal-marine wetland.</title>
        <authorList>
            <person name="Sanchez-Porro C."/>
            <person name="Ventosa A."/>
            <person name="Amoozegar M."/>
        </authorList>
    </citation>
    <scope>NUCLEOTIDE SEQUENCE [LARGE SCALE GENOMIC DNA]</scope>
    <source>
        <strain evidence="2 3">GBPx2</strain>
    </source>
</reference>
<evidence type="ECO:0000313" key="2">
    <source>
        <dbReference type="EMBL" id="NHE56242.1"/>
    </source>
</evidence>
<dbReference type="CDD" id="cd00761">
    <property type="entry name" value="Glyco_tranf_GTA_type"/>
    <property type="match status" value="1"/>
</dbReference>
<evidence type="ECO:0000259" key="1">
    <source>
        <dbReference type="Pfam" id="PF00535"/>
    </source>
</evidence>
<proteinExistence type="predicted"/>
<dbReference type="Proteomes" id="UP000649799">
    <property type="component" value="Unassembled WGS sequence"/>
</dbReference>
<name>A0ABX0H7Q9_9BACT</name>
<organism evidence="2 3">
    <name type="scientific">Cyclobacterium plantarum</name>
    <dbReference type="NCBI Taxonomy" id="2716263"/>
    <lineage>
        <taxon>Bacteria</taxon>
        <taxon>Pseudomonadati</taxon>
        <taxon>Bacteroidota</taxon>
        <taxon>Cytophagia</taxon>
        <taxon>Cytophagales</taxon>
        <taxon>Cyclobacteriaceae</taxon>
        <taxon>Cyclobacterium</taxon>
    </lineage>
</organism>
<comment type="caution">
    <text evidence="2">The sequence shown here is derived from an EMBL/GenBank/DDBJ whole genome shotgun (WGS) entry which is preliminary data.</text>
</comment>